<keyword evidence="2" id="KW-1185">Reference proteome</keyword>
<gene>
    <name evidence="1" type="ORF">Mal4_07570</name>
</gene>
<organism evidence="1 2">
    <name type="scientific">Maioricimonas rarisocia</name>
    <dbReference type="NCBI Taxonomy" id="2528026"/>
    <lineage>
        <taxon>Bacteria</taxon>
        <taxon>Pseudomonadati</taxon>
        <taxon>Planctomycetota</taxon>
        <taxon>Planctomycetia</taxon>
        <taxon>Planctomycetales</taxon>
        <taxon>Planctomycetaceae</taxon>
        <taxon>Maioricimonas</taxon>
    </lineage>
</organism>
<evidence type="ECO:0000313" key="2">
    <source>
        <dbReference type="Proteomes" id="UP000320496"/>
    </source>
</evidence>
<name>A0A517Z1W5_9PLAN</name>
<evidence type="ECO:0000313" key="1">
    <source>
        <dbReference type="EMBL" id="QDU36471.1"/>
    </source>
</evidence>
<dbReference type="KEGG" id="mri:Mal4_07570"/>
<dbReference type="Proteomes" id="UP000320496">
    <property type="component" value="Chromosome"/>
</dbReference>
<reference evidence="1 2" key="1">
    <citation type="submission" date="2019-02" db="EMBL/GenBank/DDBJ databases">
        <title>Deep-cultivation of Planctomycetes and their phenomic and genomic characterization uncovers novel biology.</title>
        <authorList>
            <person name="Wiegand S."/>
            <person name="Jogler M."/>
            <person name="Boedeker C."/>
            <person name="Pinto D."/>
            <person name="Vollmers J."/>
            <person name="Rivas-Marin E."/>
            <person name="Kohn T."/>
            <person name="Peeters S.H."/>
            <person name="Heuer A."/>
            <person name="Rast P."/>
            <person name="Oberbeckmann S."/>
            <person name="Bunk B."/>
            <person name="Jeske O."/>
            <person name="Meyerdierks A."/>
            <person name="Storesund J.E."/>
            <person name="Kallscheuer N."/>
            <person name="Luecker S."/>
            <person name="Lage O.M."/>
            <person name="Pohl T."/>
            <person name="Merkel B.J."/>
            <person name="Hornburger P."/>
            <person name="Mueller R.-W."/>
            <person name="Bruemmer F."/>
            <person name="Labrenz M."/>
            <person name="Spormann A.M."/>
            <person name="Op den Camp H."/>
            <person name="Overmann J."/>
            <person name="Amann R."/>
            <person name="Jetten M.S.M."/>
            <person name="Mascher T."/>
            <person name="Medema M.H."/>
            <person name="Devos D.P."/>
            <person name="Kaster A.-K."/>
            <person name="Ovreas L."/>
            <person name="Rohde M."/>
            <person name="Galperin M.Y."/>
            <person name="Jogler C."/>
        </authorList>
    </citation>
    <scope>NUCLEOTIDE SEQUENCE [LARGE SCALE GENOMIC DNA]</scope>
    <source>
        <strain evidence="1 2">Mal4</strain>
    </source>
</reference>
<accession>A0A517Z1W5</accession>
<dbReference type="AlphaFoldDB" id="A0A517Z1W5"/>
<sequence>MICCSNCGHVVSLPTPVRDPACRCRPGQDALDADGPADNGYQPIARFANAAEAGYFAHELAHQLEFEPVVRSEQDFDAIGGSWRHAYLLCAPEPLADSAAALLHEMCGEEDDHSRLALRESESGRFDHLSGEHDASWEQPSAARRSHFPWASLLLTVAAGSVAFWSGRHAGRPAMAVDPRRQEALLKELLATPERPWQQRLGRQGGVRQLTLTRDRQAVLLQEDRDGDGLFELERRFVLHGE</sequence>
<protein>
    <submittedName>
        <fullName evidence="1">Uncharacterized protein</fullName>
    </submittedName>
</protein>
<dbReference type="OrthoDB" id="9876521at2"/>
<dbReference type="RefSeq" id="WP_145367129.1">
    <property type="nucleotide sequence ID" value="NZ_CP036275.1"/>
</dbReference>
<dbReference type="EMBL" id="CP036275">
    <property type="protein sequence ID" value="QDU36471.1"/>
    <property type="molecule type" value="Genomic_DNA"/>
</dbReference>
<proteinExistence type="predicted"/>